<comment type="caution">
    <text evidence="2">The sequence shown here is derived from an EMBL/GenBank/DDBJ whole genome shotgun (WGS) entry which is preliminary data.</text>
</comment>
<evidence type="ECO:0008006" key="4">
    <source>
        <dbReference type="Google" id="ProtNLM"/>
    </source>
</evidence>
<keyword evidence="1" id="KW-0472">Membrane</keyword>
<name>A0ABU1JA31_9MICC</name>
<accession>A0ABU1JA31</accession>
<gene>
    <name evidence="2" type="ORF">JOE69_001518</name>
</gene>
<evidence type="ECO:0000256" key="1">
    <source>
        <dbReference type="SAM" id="Phobius"/>
    </source>
</evidence>
<evidence type="ECO:0000313" key="2">
    <source>
        <dbReference type="EMBL" id="MDR6269280.1"/>
    </source>
</evidence>
<organism evidence="2 3">
    <name type="scientific">Arthrobacter russicus</name>
    <dbReference type="NCBI Taxonomy" id="172040"/>
    <lineage>
        <taxon>Bacteria</taxon>
        <taxon>Bacillati</taxon>
        <taxon>Actinomycetota</taxon>
        <taxon>Actinomycetes</taxon>
        <taxon>Micrococcales</taxon>
        <taxon>Micrococcaceae</taxon>
        <taxon>Arthrobacter</taxon>
    </lineage>
</organism>
<proteinExistence type="predicted"/>
<evidence type="ECO:0000313" key="3">
    <source>
        <dbReference type="Proteomes" id="UP001185069"/>
    </source>
</evidence>
<dbReference type="RefSeq" id="WP_309797465.1">
    <property type="nucleotide sequence ID" value="NZ_BAAAHY010000001.1"/>
</dbReference>
<feature type="transmembrane region" description="Helical" evidence="1">
    <location>
        <begin position="89"/>
        <end position="110"/>
    </location>
</feature>
<keyword evidence="1" id="KW-0812">Transmembrane</keyword>
<protein>
    <recommendedName>
        <fullName evidence="4">Alkaline shock response membrane anchor protein AmaP</fullName>
    </recommendedName>
</protein>
<keyword evidence="3" id="KW-1185">Reference proteome</keyword>
<feature type="transmembrane region" description="Helical" evidence="1">
    <location>
        <begin position="37"/>
        <end position="56"/>
    </location>
</feature>
<dbReference type="Proteomes" id="UP001185069">
    <property type="component" value="Unassembled WGS sequence"/>
</dbReference>
<keyword evidence="1" id="KW-1133">Transmembrane helix</keyword>
<sequence length="210" mass="21973">MSTTTATERTADPGRSLVAPASGTARIVRRETHRSRASSSVVLAIVLIALLLWQGTEIVLQLLRQPALLVSPDQLATWLSQVPERTTQVGLIAAGAGIVLVGLIVLGIALGSGRKARRVLESDRGAVVVDDSVVADALARSAGTLARVQPEQVFARVNGRKAIVDIRPTSGVPVDREAVQAGLQAEIAAWRLAKNFTATVTINPQGAVGV</sequence>
<reference evidence="2 3" key="1">
    <citation type="submission" date="2023-07" db="EMBL/GenBank/DDBJ databases">
        <title>Sequencing the genomes of 1000 actinobacteria strains.</title>
        <authorList>
            <person name="Klenk H.-P."/>
        </authorList>
    </citation>
    <scope>NUCLEOTIDE SEQUENCE [LARGE SCALE GENOMIC DNA]</scope>
    <source>
        <strain evidence="2 3">DSM 14555</strain>
    </source>
</reference>
<dbReference type="EMBL" id="JAVDQF010000001">
    <property type="protein sequence ID" value="MDR6269280.1"/>
    <property type="molecule type" value="Genomic_DNA"/>
</dbReference>